<dbReference type="Proteomes" id="UP000290244">
    <property type="component" value="Chromosome"/>
</dbReference>
<dbReference type="EMBL" id="CP034759">
    <property type="protein sequence ID" value="QBG34675.1"/>
    <property type="molecule type" value="Genomic_DNA"/>
</dbReference>
<evidence type="ECO:0000313" key="2">
    <source>
        <dbReference type="Proteomes" id="UP000290244"/>
    </source>
</evidence>
<name>A0A4P6P5Q3_9GAMM</name>
<dbReference type="KEGG" id="lsd:EMK97_02415"/>
<gene>
    <name evidence="1" type="ORF">EMK97_02415</name>
</gene>
<sequence>MFDDSTQLDLDDSDNECAAERRSACPSRNKLWSQLNVAQQAAVSSLSHYGYELSFIRDIDANQVVVLLLNGASVTIDLEGNINTNSQIPIRNTD</sequence>
<organism evidence="1 2">
    <name type="scientific">Litorilituus sediminis</name>
    <dbReference type="NCBI Taxonomy" id="718192"/>
    <lineage>
        <taxon>Bacteria</taxon>
        <taxon>Pseudomonadati</taxon>
        <taxon>Pseudomonadota</taxon>
        <taxon>Gammaproteobacteria</taxon>
        <taxon>Alteromonadales</taxon>
        <taxon>Colwelliaceae</taxon>
        <taxon>Litorilituus</taxon>
    </lineage>
</organism>
<evidence type="ECO:0000313" key="1">
    <source>
        <dbReference type="EMBL" id="QBG34675.1"/>
    </source>
</evidence>
<dbReference type="OrthoDB" id="5771089at2"/>
<reference evidence="1 2" key="1">
    <citation type="submission" date="2018-12" db="EMBL/GenBank/DDBJ databases">
        <title>Complete genome of Litorilituus sediminis.</title>
        <authorList>
            <person name="Liu A."/>
            <person name="Rong J."/>
        </authorList>
    </citation>
    <scope>NUCLEOTIDE SEQUENCE [LARGE SCALE GENOMIC DNA]</scope>
    <source>
        <strain evidence="1 2">JCM 17549</strain>
    </source>
</reference>
<protein>
    <submittedName>
        <fullName evidence="1">Uncharacterized protein</fullName>
    </submittedName>
</protein>
<dbReference type="AlphaFoldDB" id="A0A4P6P5Q3"/>
<proteinExistence type="predicted"/>
<dbReference type="RefSeq" id="WP_130599110.1">
    <property type="nucleotide sequence ID" value="NZ_CP034759.1"/>
</dbReference>
<accession>A0A4P6P5Q3</accession>
<keyword evidence="2" id="KW-1185">Reference proteome</keyword>